<dbReference type="GO" id="GO:0005737">
    <property type="term" value="C:cytoplasm"/>
    <property type="evidence" value="ECO:0007669"/>
    <property type="project" value="TreeGrafter"/>
</dbReference>
<feature type="domain" description="UCH catalytic" evidence="9">
    <location>
        <begin position="1"/>
        <end position="197"/>
    </location>
</feature>
<accession>A0A067M6I8</accession>
<protein>
    <recommendedName>
        <fullName evidence="3">ubiquitinyl hydrolase 1</fullName>
        <ecNumber evidence="3">3.4.19.12</ecNumber>
    </recommendedName>
</protein>
<proteinExistence type="inferred from homology"/>
<evidence type="ECO:0000256" key="7">
    <source>
        <dbReference type="ARBA" id="ARBA00022807"/>
    </source>
</evidence>
<comment type="catalytic activity">
    <reaction evidence="1">
        <text>Thiol-dependent hydrolysis of ester, thioester, amide, peptide and isopeptide bonds formed by the C-terminal Gly of ubiquitin (a 76-residue protein attached to proteins as an intracellular targeting signal).</text>
        <dbReference type="EC" id="3.4.19.12"/>
    </reaction>
</comment>
<dbReference type="PANTHER" id="PTHR10589:SF16">
    <property type="entry name" value="UBIQUITIN CARBOXYL-TERMINAL HYDROLASE ISOZYME L5"/>
    <property type="match status" value="1"/>
</dbReference>
<evidence type="ECO:0000256" key="4">
    <source>
        <dbReference type="ARBA" id="ARBA00022670"/>
    </source>
</evidence>
<keyword evidence="4" id="KW-0645">Protease</keyword>
<dbReference type="EC" id="3.4.19.12" evidence="3"/>
<dbReference type="Gene3D" id="3.40.532.10">
    <property type="entry name" value="Peptidase C12, ubiquitin carboxyl-terminal hydrolase"/>
    <property type="match status" value="1"/>
</dbReference>
<dbReference type="InterPro" id="IPR038765">
    <property type="entry name" value="Papain-like_cys_pep_sf"/>
</dbReference>
<dbReference type="SUPFAM" id="SSF54001">
    <property type="entry name" value="Cysteine proteinases"/>
    <property type="match status" value="1"/>
</dbReference>
<reference evidence="11" key="1">
    <citation type="journal article" date="2014" name="Proc. Natl. Acad. Sci. U.S.A.">
        <title>Extensive sampling of basidiomycete genomes demonstrates inadequacy of the white-rot/brown-rot paradigm for wood decay fungi.</title>
        <authorList>
            <person name="Riley R."/>
            <person name="Salamov A.A."/>
            <person name="Brown D.W."/>
            <person name="Nagy L.G."/>
            <person name="Floudas D."/>
            <person name="Held B.W."/>
            <person name="Levasseur A."/>
            <person name="Lombard V."/>
            <person name="Morin E."/>
            <person name="Otillar R."/>
            <person name="Lindquist E.A."/>
            <person name="Sun H."/>
            <person name="LaButti K.M."/>
            <person name="Schmutz J."/>
            <person name="Jabbour D."/>
            <person name="Luo H."/>
            <person name="Baker S.E."/>
            <person name="Pisabarro A.G."/>
            <person name="Walton J.D."/>
            <person name="Blanchette R.A."/>
            <person name="Henrissat B."/>
            <person name="Martin F."/>
            <person name="Cullen D."/>
            <person name="Hibbett D.S."/>
            <person name="Grigoriev I.V."/>
        </authorList>
    </citation>
    <scope>NUCLEOTIDE SEQUENCE [LARGE SCALE GENOMIC DNA]</scope>
    <source>
        <strain evidence="11">FD-172 SS1</strain>
    </source>
</reference>
<name>A0A067M6I8_BOTB1</name>
<evidence type="ECO:0000256" key="1">
    <source>
        <dbReference type="ARBA" id="ARBA00000707"/>
    </source>
</evidence>
<evidence type="ECO:0000256" key="3">
    <source>
        <dbReference type="ARBA" id="ARBA00012759"/>
    </source>
</evidence>
<comment type="similarity">
    <text evidence="2 8">Belongs to the peptidase C12 family.</text>
</comment>
<dbReference type="GO" id="GO:0006511">
    <property type="term" value="P:ubiquitin-dependent protein catabolic process"/>
    <property type="evidence" value="ECO:0007669"/>
    <property type="project" value="InterPro"/>
</dbReference>
<dbReference type="AlphaFoldDB" id="A0A067M6I8"/>
<evidence type="ECO:0000256" key="6">
    <source>
        <dbReference type="ARBA" id="ARBA00022801"/>
    </source>
</evidence>
<keyword evidence="7" id="KW-0788">Thiol protease</keyword>
<dbReference type="InterPro" id="IPR001578">
    <property type="entry name" value="Peptidase_C12_UCH"/>
</dbReference>
<dbReference type="OrthoDB" id="1924260at2759"/>
<evidence type="ECO:0000259" key="9">
    <source>
        <dbReference type="PROSITE" id="PS52048"/>
    </source>
</evidence>
<dbReference type="GO" id="GO:0016579">
    <property type="term" value="P:protein deubiquitination"/>
    <property type="evidence" value="ECO:0007669"/>
    <property type="project" value="TreeGrafter"/>
</dbReference>
<evidence type="ECO:0000313" key="10">
    <source>
        <dbReference type="EMBL" id="KDQ07487.1"/>
    </source>
</evidence>
<dbReference type="HOGENOM" id="CLU_1142443_0_0_1"/>
<evidence type="ECO:0000256" key="2">
    <source>
        <dbReference type="ARBA" id="ARBA00009326"/>
    </source>
</evidence>
<evidence type="ECO:0000313" key="11">
    <source>
        <dbReference type="Proteomes" id="UP000027195"/>
    </source>
</evidence>
<evidence type="ECO:0000256" key="5">
    <source>
        <dbReference type="ARBA" id="ARBA00022786"/>
    </source>
</evidence>
<dbReference type="PROSITE" id="PS52048">
    <property type="entry name" value="UCH_DOMAIN"/>
    <property type="match status" value="1"/>
</dbReference>
<comment type="caution">
    <text evidence="8">Lacks conserved residue(s) required for the propagation of feature annotation.</text>
</comment>
<evidence type="ECO:0000256" key="8">
    <source>
        <dbReference type="PROSITE-ProRule" id="PRU01393"/>
    </source>
</evidence>
<keyword evidence="11" id="KW-1185">Reference proteome</keyword>
<keyword evidence="6" id="KW-0378">Hydrolase</keyword>
<dbReference type="FunCoup" id="A0A067M6I8">
    <property type="interactions" value="782"/>
</dbReference>
<dbReference type="Pfam" id="PF01088">
    <property type="entry name" value="Peptidase_C12"/>
    <property type="match status" value="1"/>
</dbReference>
<dbReference type="InParanoid" id="A0A067M6I8"/>
<dbReference type="PANTHER" id="PTHR10589">
    <property type="entry name" value="UBIQUITIN CARBOXYL-TERMINAL HYDROLASE"/>
    <property type="match status" value="1"/>
</dbReference>
<keyword evidence="5" id="KW-0833">Ubl conjugation pathway</keyword>
<dbReference type="STRING" id="930990.A0A067M6I8"/>
<dbReference type="Proteomes" id="UP000027195">
    <property type="component" value="Unassembled WGS sequence"/>
</dbReference>
<dbReference type="EMBL" id="KL198106">
    <property type="protein sequence ID" value="KDQ07487.1"/>
    <property type="molecule type" value="Genomic_DNA"/>
</dbReference>
<dbReference type="InterPro" id="IPR036959">
    <property type="entry name" value="Peptidase_C12_UCH_sf"/>
</dbReference>
<gene>
    <name evidence="10" type="ORF">BOTBODRAFT_59977</name>
</gene>
<organism evidence="10 11">
    <name type="scientific">Botryobasidium botryosum (strain FD-172 SS1)</name>
    <dbReference type="NCBI Taxonomy" id="930990"/>
    <lineage>
        <taxon>Eukaryota</taxon>
        <taxon>Fungi</taxon>
        <taxon>Dikarya</taxon>
        <taxon>Basidiomycota</taxon>
        <taxon>Agaricomycotina</taxon>
        <taxon>Agaricomycetes</taxon>
        <taxon>Cantharellales</taxon>
        <taxon>Botryobasidiaceae</taxon>
        <taxon>Botryobasidium</taxon>
    </lineage>
</organism>
<dbReference type="GO" id="GO:0004843">
    <property type="term" value="F:cysteine-type deubiquitinase activity"/>
    <property type="evidence" value="ECO:0007669"/>
    <property type="project" value="UniProtKB-EC"/>
</dbReference>
<sequence length="243" mass="26261">MPETVLSGLMGGSVGICAAESLCEGDDEWRRRELFKALGIPLIVDDLYPLDPEVPAALARPHLPLRVVNNACATIAMLNGMCNVPSVTMDTEFSHIVSFSTRDEIITSSPFLLAAHNSLSSPPSISVGGPAPQAPDDAYHFVVFTPHLDGLKRAPVRHGEYTEGGEEWLGKVRTVIENRMATSSPGSPHFNHPALCADPFLNFERYLVYALLHGLAKTGGFDSDIENAKAERLAMGCDSMDKD</sequence>